<keyword evidence="2" id="KW-0169">Cobalamin biosynthesis</keyword>
<dbReference type="GO" id="GO:0009236">
    <property type="term" value="P:cobalamin biosynthetic process"/>
    <property type="evidence" value="ECO:0007669"/>
    <property type="project" value="UniProtKB-UniPathway"/>
</dbReference>
<dbReference type="EMBL" id="CBLX010000024">
    <property type="protein sequence ID" value="CDG40992.1"/>
    <property type="molecule type" value="Genomic_DNA"/>
</dbReference>
<dbReference type="EC" id="1.3.1.54" evidence="4"/>
<dbReference type="RefSeq" id="WP_023979437.1">
    <property type="nucleotide sequence ID" value="NZ_CBLX010000024.1"/>
</dbReference>
<dbReference type="PANTHER" id="PTHR36925">
    <property type="entry name" value="COBALT-PRECORRIN-6A REDUCTASE"/>
    <property type="match status" value="1"/>
</dbReference>
<name>A0A060QM66_9PROT</name>
<reference evidence="4 5" key="2">
    <citation type="journal article" date="2014" name="PLoS ONE">
        <title>Evolution of mitochondria reconstructed from the energy metabolism of living bacteria.</title>
        <authorList>
            <person name="Degli Esposti M."/>
            <person name="Chouaia B."/>
            <person name="Comandatore F."/>
            <person name="Crotti E."/>
            <person name="Sassera D."/>
            <person name="Lievens P.M."/>
            <person name="Daffonchio D."/>
            <person name="Bandi C."/>
        </authorList>
    </citation>
    <scope>NUCLEOTIDE SEQUENCE [LARGE SCALE GENOMIC DNA]</scope>
    <source>
        <strain evidence="4 5">SF2.1</strain>
    </source>
</reference>
<dbReference type="GO" id="GO:0016994">
    <property type="term" value="F:precorrin-6A reductase activity"/>
    <property type="evidence" value="ECO:0007669"/>
    <property type="project" value="UniProtKB-EC"/>
</dbReference>
<dbReference type="eggNOG" id="COG2099">
    <property type="taxonomic scope" value="Bacteria"/>
</dbReference>
<dbReference type="Pfam" id="PF02571">
    <property type="entry name" value="CbiJ"/>
    <property type="match status" value="1"/>
</dbReference>
<proteinExistence type="predicted"/>
<evidence type="ECO:0000256" key="3">
    <source>
        <dbReference type="ARBA" id="ARBA00023002"/>
    </source>
</evidence>
<dbReference type="NCBIfam" id="TIGR00715">
    <property type="entry name" value="precor6x_red"/>
    <property type="match status" value="1"/>
</dbReference>
<protein>
    <submittedName>
        <fullName evidence="4">Cobalt-precorrin-6x reductase</fullName>
        <ecNumber evidence="4">1.3.1.54</ecNumber>
    </submittedName>
</protein>
<evidence type="ECO:0000313" key="5">
    <source>
        <dbReference type="Proteomes" id="UP000027583"/>
    </source>
</evidence>
<keyword evidence="3 4" id="KW-0560">Oxidoreductase</keyword>
<dbReference type="UniPathway" id="UPA00148"/>
<evidence type="ECO:0000256" key="2">
    <source>
        <dbReference type="ARBA" id="ARBA00022573"/>
    </source>
</evidence>
<dbReference type="Proteomes" id="UP000027583">
    <property type="component" value="Unassembled WGS sequence"/>
</dbReference>
<dbReference type="NCBIfam" id="NF005968">
    <property type="entry name" value="PRK08057.1-2"/>
    <property type="match status" value="1"/>
</dbReference>
<dbReference type="PANTHER" id="PTHR36925:SF1">
    <property type="entry name" value="COBALT-PRECORRIN-6A REDUCTASE"/>
    <property type="match status" value="1"/>
</dbReference>
<reference evidence="4 5" key="1">
    <citation type="journal article" date="2014" name="Genome Biol. Evol.">
        <title>Acetic acid bacteria genomes reveal functional traits for adaptation to life in insect guts.</title>
        <authorList>
            <person name="Chouaia B."/>
            <person name="Gaiarsa S."/>
            <person name="Crotti E."/>
            <person name="Comandatore F."/>
            <person name="Degli Esposti M."/>
            <person name="Ricci I."/>
            <person name="Alma A."/>
            <person name="Favia G."/>
            <person name="Bandi C."/>
            <person name="Daffonchio D."/>
        </authorList>
    </citation>
    <scope>NUCLEOTIDE SEQUENCE [LARGE SCALE GENOMIC DNA]</scope>
    <source>
        <strain evidence="4 5">SF2.1</strain>
    </source>
</reference>
<accession>A0A060QM66</accession>
<dbReference type="InterPro" id="IPR003723">
    <property type="entry name" value="Precorrin-6x_reduct"/>
</dbReference>
<dbReference type="PROSITE" id="PS51014">
    <property type="entry name" value="COBK_CBIJ"/>
    <property type="match status" value="1"/>
</dbReference>
<organism evidence="4 5">
    <name type="scientific">Asaia bogorensis</name>
    <dbReference type="NCBI Taxonomy" id="91915"/>
    <lineage>
        <taxon>Bacteria</taxon>
        <taxon>Pseudomonadati</taxon>
        <taxon>Pseudomonadota</taxon>
        <taxon>Alphaproteobacteria</taxon>
        <taxon>Acetobacterales</taxon>
        <taxon>Acetobacteraceae</taxon>
        <taxon>Asaia</taxon>
    </lineage>
</organism>
<comment type="caution">
    <text evidence="4">The sequence shown here is derived from an EMBL/GenBank/DDBJ whole genome shotgun (WGS) entry which is preliminary data.</text>
</comment>
<evidence type="ECO:0000313" key="4">
    <source>
        <dbReference type="EMBL" id="CDG40992.1"/>
    </source>
</evidence>
<comment type="pathway">
    <text evidence="1">Cofactor biosynthesis; adenosylcobalamin biosynthesis.</text>
</comment>
<dbReference type="AlphaFoldDB" id="A0A060QM66"/>
<sequence length="265" mass="28654">MHILILGGTTEARQLCHALESRGSDDITFSLAGVTASALPVPSRMRMGGFGGIAGLSAWLTRHEADVVIDATHPFAARMSHHAVAATMACSRPLLRLTRPAWRAGEGAIWRHAPWISAVPAMLGTTPRRVFLTTGRKDLDPFKHTPHHYLLRSIDPPSDALPDGAALLLACGPFRLDDELALFRKHRIDCLVTKNAGAAATAPKLEAARQLGVEVIMVDRPPLPPAEEVDTVEAAMTWLERIRLRGSKGGVTCGDPRLQGTRRNV</sequence>
<evidence type="ECO:0000256" key="1">
    <source>
        <dbReference type="ARBA" id="ARBA00004953"/>
    </source>
</evidence>
<gene>
    <name evidence="4" type="ORF">ASAP_2947</name>
</gene>